<gene>
    <name evidence="1" type="ORF">PSEHALCIP103_01525</name>
</gene>
<sequence length="140" mass="16293">MKRFGDNSSIKVQMQKWLSSVLDEYELNQEVRNNDRCEMSAKGISLLMRCQTNDINELCLVIATVRLDSSLQSQGWFKSFLNYCVDINPWEKLAIEDVDNLRLREFCKNSGFEPVSNFFATSFIVNQDFIKKLNVKVFDS</sequence>
<protein>
    <submittedName>
        <fullName evidence="1">Uncharacterized protein</fullName>
    </submittedName>
</protein>
<dbReference type="RefSeq" id="WP_248532185.1">
    <property type="nucleotide sequence ID" value="NZ_CAMAPB010000018.1"/>
</dbReference>
<evidence type="ECO:0000313" key="1">
    <source>
        <dbReference type="EMBL" id="CAH9056787.1"/>
    </source>
</evidence>
<comment type="caution">
    <text evidence="1">The sequence shown here is derived from an EMBL/GenBank/DDBJ whole genome shotgun (WGS) entry which is preliminary data.</text>
</comment>
<name>A0A9W4VUW5_PSEHA</name>
<dbReference type="EMBL" id="CAMAPB010000018">
    <property type="protein sequence ID" value="CAH9056787.1"/>
    <property type="molecule type" value="Genomic_DNA"/>
</dbReference>
<keyword evidence="2" id="KW-1185">Reference proteome</keyword>
<proteinExistence type="predicted"/>
<dbReference type="Proteomes" id="UP001152447">
    <property type="component" value="Unassembled WGS sequence"/>
</dbReference>
<evidence type="ECO:0000313" key="2">
    <source>
        <dbReference type="Proteomes" id="UP001152447"/>
    </source>
</evidence>
<dbReference type="AlphaFoldDB" id="A0A9W4VUW5"/>
<organism evidence="1 2">
    <name type="scientific">Pseudoalteromonas haloplanktis</name>
    <name type="common">Alteromonas haloplanktis</name>
    <dbReference type="NCBI Taxonomy" id="228"/>
    <lineage>
        <taxon>Bacteria</taxon>
        <taxon>Pseudomonadati</taxon>
        <taxon>Pseudomonadota</taxon>
        <taxon>Gammaproteobacteria</taxon>
        <taxon>Alteromonadales</taxon>
        <taxon>Pseudoalteromonadaceae</taxon>
        <taxon>Pseudoalteromonas</taxon>
    </lineage>
</organism>
<reference evidence="1" key="1">
    <citation type="submission" date="2022-07" db="EMBL/GenBank/DDBJ databases">
        <authorList>
            <person name="Criscuolo A."/>
        </authorList>
    </citation>
    <scope>NUCLEOTIDE SEQUENCE</scope>
    <source>
        <strain evidence="1">CIP103197</strain>
    </source>
</reference>
<accession>A0A9W4VUW5</accession>